<dbReference type="EMBL" id="JBHSEC010000019">
    <property type="protein sequence ID" value="MFC4410824.1"/>
    <property type="molecule type" value="Genomic_DNA"/>
</dbReference>
<feature type="transmembrane region" description="Helical" evidence="1">
    <location>
        <begin position="52"/>
        <end position="72"/>
    </location>
</feature>
<dbReference type="Pfam" id="PF14018">
    <property type="entry name" value="DUF4234"/>
    <property type="match status" value="1"/>
</dbReference>
<feature type="transmembrane region" description="Helical" evidence="1">
    <location>
        <begin position="12"/>
        <end position="31"/>
    </location>
</feature>
<sequence>MKTHTFKKVNPFLSFLLTNVTLGVYVPYWFLSRKDSIHRLGDSNVKFPLLKILFFCYLFLAIYYVIGAAVFTEMGRSFIETINLWITFTGLGITYYSVFRLAEEIEREFPDVHFKRMLLVLFHIWYIQFKLNQLPKEDGTYENEKSIKGRKRLSFN</sequence>
<feature type="transmembrane region" description="Helical" evidence="1">
    <location>
        <begin position="84"/>
        <end position="102"/>
    </location>
</feature>
<name>A0ABV8X6R2_9LACT</name>
<protein>
    <recommendedName>
        <fullName evidence="2">DUF4234 domain-containing protein</fullName>
    </recommendedName>
</protein>
<gene>
    <name evidence="3" type="ORF">ACFOZY_10395</name>
</gene>
<proteinExistence type="predicted"/>
<evidence type="ECO:0000259" key="2">
    <source>
        <dbReference type="Pfam" id="PF14018"/>
    </source>
</evidence>
<keyword evidence="1" id="KW-0812">Transmembrane</keyword>
<keyword evidence="4" id="KW-1185">Reference proteome</keyword>
<accession>A0ABV8X6R2</accession>
<dbReference type="Proteomes" id="UP001595817">
    <property type="component" value="Unassembled WGS sequence"/>
</dbReference>
<dbReference type="InterPro" id="IPR025328">
    <property type="entry name" value="DUF4234"/>
</dbReference>
<comment type="caution">
    <text evidence="3">The sequence shown here is derived from an EMBL/GenBank/DDBJ whole genome shotgun (WGS) entry which is preliminary data.</text>
</comment>
<organism evidence="3 4">
    <name type="scientific">Chungangia koreensis</name>
    <dbReference type="NCBI Taxonomy" id="752657"/>
    <lineage>
        <taxon>Bacteria</taxon>
        <taxon>Bacillati</taxon>
        <taxon>Bacillota</taxon>
        <taxon>Bacilli</taxon>
        <taxon>Lactobacillales</taxon>
        <taxon>Chungangia</taxon>
    </lineage>
</organism>
<feature type="domain" description="DUF4234" evidence="2">
    <location>
        <begin position="13"/>
        <end position="67"/>
    </location>
</feature>
<evidence type="ECO:0000313" key="4">
    <source>
        <dbReference type="Proteomes" id="UP001595817"/>
    </source>
</evidence>
<evidence type="ECO:0000256" key="1">
    <source>
        <dbReference type="SAM" id="Phobius"/>
    </source>
</evidence>
<reference evidence="4" key="1">
    <citation type="journal article" date="2019" name="Int. J. Syst. Evol. Microbiol.">
        <title>The Global Catalogue of Microorganisms (GCM) 10K type strain sequencing project: providing services to taxonomists for standard genome sequencing and annotation.</title>
        <authorList>
            <consortium name="The Broad Institute Genomics Platform"/>
            <consortium name="The Broad Institute Genome Sequencing Center for Infectious Disease"/>
            <person name="Wu L."/>
            <person name="Ma J."/>
        </authorList>
    </citation>
    <scope>NUCLEOTIDE SEQUENCE [LARGE SCALE GENOMIC DNA]</scope>
    <source>
        <strain evidence="4">CCUG 59778</strain>
    </source>
</reference>
<evidence type="ECO:0000313" key="3">
    <source>
        <dbReference type="EMBL" id="MFC4410824.1"/>
    </source>
</evidence>
<keyword evidence="1" id="KW-0472">Membrane</keyword>
<dbReference type="RefSeq" id="WP_378155106.1">
    <property type="nucleotide sequence ID" value="NZ_JBHSEC010000019.1"/>
</dbReference>
<keyword evidence="1" id="KW-1133">Transmembrane helix</keyword>